<dbReference type="GO" id="GO:0016920">
    <property type="term" value="F:pyroglutamyl-peptidase activity"/>
    <property type="evidence" value="ECO:0007669"/>
    <property type="project" value="UniProtKB-EC"/>
</dbReference>
<comment type="catalytic activity">
    <reaction evidence="6">
        <text>Release of an N-terminal pyroglutamyl group from a polypeptide, the second amino acid generally not being Pro.</text>
        <dbReference type="EC" id="3.4.19.3"/>
    </reaction>
</comment>
<evidence type="ECO:0000256" key="4">
    <source>
        <dbReference type="ARBA" id="ARBA00022801"/>
    </source>
</evidence>
<evidence type="ECO:0000256" key="5">
    <source>
        <dbReference type="ARBA" id="ARBA00022807"/>
    </source>
</evidence>
<dbReference type="PANTHER" id="PTHR23402">
    <property type="entry name" value="PROTEASE FAMILY C15 PYROGLUTAMYL-PEPTIDASE I-RELATED"/>
    <property type="match status" value="1"/>
</dbReference>
<keyword evidence="4 7" id="KW-0378">Hydrolase</keyword>
<dbReference type="PRINTS" id="PR00706">
    <property type="entry name" value="PYROGLUPTASE"/>
</dbReference>
<dbReference type="NCBIfam" id="TIGR00504">
    <property type="entry name" value="pyro_pdase"/>
    <property type="match status" value="1"/>
</dbReference>
<evidence type="ECO:0000256" key="2">
    <source>
        <dbReference type="ARBA" id="ARBA00022490"/>
    </source>
</evidence>
<keyword evidence="5" id="KW-0788">Thiol protease</keyword>
<keyword evidence="2" id="KW-0963">Cytoplasm</keyword>
<comment type="caution">
    <text evidence="7">The sequence shown here is derived from an EMBL/GenBank/DDBJ whole genome shotgun (WGS) entry which is preliminary data.</text>
</comment>
<dbReference type="InterPro" id="IPR036440">
    <property type="entry name" value="Peptidase_C15-like_sf"/>
</dbReference>
<dbReference type="CDD" id="cd00501">
    <property type="entry name" value="Peptidase_C15"/>
    <property type="match status" value="1"/>
</dbReference>
<dbReference type="PANTHER" id="PTHR23402:SF1">
    <property type="entry name" value="PYROGLUTAMYL-PEPTIDASE I"/>
    <property type="match status" value="1"/>
</dbReference>
<evidence type="ECO:0000256" key="1">
    <source>
        <dbReference type="ARBA" id="ARBA00006641"/>
    </source>
</evidence>
<protein>
    <recommendedName>
        <fullName evidence="6">Pyroglutamyl-peptidase I</fullName>
        <ecNumber evidence="6">3.4.19.3</ecNumber>
    </recommendedName>
</protein>
<dbReference type="Gene3D" id="3.40.630.20">
    <property type="entry name" value="Peptidase C15, pyroglutamyl peptidase I-like"/>
    <property type="match status" value="1"/>
</dbReference>
<dbReference type="InterPro" id="IPR033694">
    <property type="entry name" value="PGPEP1_Cys_AS"/>
</dbReference>
<dbReference type="SUPFAM" id="SSF53182">
    <property type="entry name" value="Pyrrolidone carboxyl peptidase (pyroglutamate aminopeptidase)"/>
    <property type="match status" value="1"/>
</dbReference>
<dbReference type="GO" id="GO:0006508">
    <property type="term" value="P:proteolysis"/>
    <property type="evidence" value="ECO:0007669"/>
    <property type="project" value="UniProtKB-KW"/>
</dbReference>
<proteinExistence type="inferred from homology"/>
<organism evidence="7 8">
    <name type="scientific">Candidatus Brachybacterium merdavium</name>
    <dbReference type="NCBI Taxonomy" id="2838513"/>
    <lineage>
        <taxon>Bacteria</taxon>
        <taxon>Bacillati</taxon>
        <taxon>Actinomycetota</taxon>
        <taxon>Actinomycetes</taxon>
        <taxon>Micrococcales</taxon>
        <taxon>Dermabacteraceae</taxon>
        <taxon>Brachybacterium</taxon>
    </lineage>
</organism>
<keyword evidence="3" id="KW-0645">Protease</keyword>
<sequence length="210" mass="22212">MAIDVVLTGFEPFGGDETNPSWEAVRRAAPALREGGVEVVESELPVEFSRAGDLLEQLVREHRPRLVIATGLATGRTGVTPERVAINVRDGRIADNAGARPVDEPVVKGGPVGHFTSLPIKAMVSALREQLELPAAVSQTAGTFVCNDLFYRLLHLLSTDPESAGVRGGFVHVPAVDALAVDSTARALTRLVEVGLTAEEDLALPVGAEH</sequence>
<dbReference type="Proteomes" id="UP000823823">
    <property type="component" value="Unassembled WGS sequence"/>
</dbReference>
<dbReference type="AlphaFoldDB" id="A0A9D2LCY3"/>
<dbReference type="InterPro" id="IPR016125">
    <property type="entry name" value="Peptidase_C15-like"/>
</dbReference>
<evidence type="ECO:0000313" key="8">
    <source>
        <dbReference type="Proteomes" id="UP000823823"/>
    </source>
</evidence>
<comment type="similarity">
    <text evidence="1">Belongs to the peptidase C15 family.</text>
</comment>
<evidence type="ECO:0000256" key="6">
    <source>
        <dbReference type="PROSITE-ProRule" id="PRU10077"/>
    </source>
</evidence>
<reference evidence="7" key="1">
    <citation type="journal article" date="2021" name="PeerJ">
        <title>Extensive microbial diversity within the chicken gut microbiome revealed by metagenomics and culture.</title>
        <authorList>
            <person name="Gilroy R."/>
            <person name="Ravi A."/>
            <person name="Getino M."/>
            <person name="Pursley I."/>
            <person name="Horton D.L."/>
            <person name="Alikhan N.F."/>
            <person name="Baker D."/>
            <person name="Gharbi K."/>
            <person name="Hall N."/>
            <person name="Watson M."/>
            <person name="Adriaenssens E.M."/>
            <person name="Foster-Nyarko E."/>
            <person name="Jarju S."/>
            <person name="Secka A."/>
            <person name="Antonio M."/>
            <person name="Oren A."/>
            <person name="Chaudhuri R.R."/>
            <person name="La Ragione R."/>
            <person name="Hildebrand F."/>
            <person name="Pallen M.J."/>
        </authorList>
    </citation>
    <scope>NUCLEOTIDE SEQUENCE</scope>
    <source>
        <strain evidence="7">ChiHjej13B12-24818</strain>
    </source>
</reference>
<dbReference type="PROSITE" id="PS01334">
    <property type="entry name" value="PYRASE_CYS"/>
    <property type="match status" value="1"/>
</dbReference>
<dbReference type="InterPro" id="IPR000816">
    <property type="entry name" value="Peptidase_C15"/>
</dbReference>
<evidence type="ECO:0000313" key="7">
    <source>
        <dbReference type="EMBL" id="HJB10329.1"/>
    </source>
</evidence>
<dbReference type="EMBL" id="DWZH01000053">
    <property type="protein sequence ID" value="HJB10329.1"/>
    <property type="molecule type" value="Genomic_DNA"/>
</dbReference>
<reference evidence="7" key="2">
    <citation type="submission" date="2021-04" db="EMBL/GenBank/DDBJ databases">
        <authorList>
            <person name="Gilroy R."/>
        </authorList>
    </citation>
    <scope>NUCLEOTIDE SEQUENCE</scope>
    <source>
        <strain evidence="7">ChiHjej13B12-24818</strain>
    </source>
</reference>
<dbReference type="PIRSF" id="PIRSF015592">
    <property type="entry name" value="Prld-crbxl_pptds"/>
    <property type="match status" value="1"/>
</dbReference>
<dbReference type="EC" id="3.4.19.3" evidence="6"/>
<feature type="active site" evidence="6">
    <location>
        <position position="146"/>
    </location>
</feature>
<accession>A0A9D2LCY3</accession>
<dbReference type="NCBIfam" id="NF009676">
    <property type="entry name" value="PRK13197.1"/>
    <property type="match status" value="1"/>
</dbReference>
<dbReference type="GO" id="GO:0005829">
    <property type="term" value="C:cytosol"/>
    <property type="evidence" value="ECO:0007669"/>
    <property type="project" value="InterPro"/>
</dbReference>
<name>A0A9D2LCY3_9MICO</name>
<evidence type="ECO:0000256" key="3">
    <source>
        <dbReference type="ARBA" id="ARBA00022670"/>
    </source>
</evidence>
<dbReference type="InterPro" id="IPR029762">
    <property type="entry name" value="PGP-I_bact-type"/>
</dbReference>
<gene>
    <name evidence="7" type="primary">pcp</name>
    <name evidence="7" type="ORF">H9786_07325</name>
</gene>
<dbReference type="Pfam" id="PF01470">
    <property type="entry name" value="Peptidase_C15"/>
    <property type="match status" value="1"/>
</dbReference>